<name>A0A6A6DCV0_9PEZI</name>
<dbReference type="AlphaFoldDB" id="A0A6A6DCV0"/>
<evidence type="ECO:0000313" key="2">
    <source>
        <dbReference type="Proteomes" id="UP000800200"/>
    </source>
</evidence>
<evidence type="ECO:0000313" key="1">
    <source>
        <dbReference type="EMBL" id="KAF2175466.1"/>
    </source>
</evidence>
<gene>
    <name evidence="1" type="ORF">K469DRAFT_610464</name>
</gene>
<sequence>MEYIEILIAYGDWYFQQNTLEMIPMAIQMYVLVSHVYGPRGQKIPKRGKKRPETYLTLLNRWDAFGNAMVRLELDFPFSNQINKSFGDSNGVQGLANIFGFATNRYFSIPNNDQLTALGDKIDDRLFKIRHCRDIKGVLRILPLYEPPPDVSRLVTATSAGLSLRSVFNDRNAPMPNCKFTILLAKALELSNELKDLGTDFLSAIEKQDGEAISLLRQQHDLGIQNLVMDVPTPV</sequence>
<protein>
    <submittedName>
        <fullName evidence="1">Uncharacterized protein</fullName>
    </submittedName>
</protein>
<dbReference type="OrthoDB" id="4940706at2759"/>
<keyword evidence="2" id="KW-1185">Reference proteome</keyword>
<dbReference type="Proteomes" id="UP000800200">
    <property type="component" value="Unassembled WGS sequence"/>
</dbReference>
<proteinExistence type="predicted"/>
<organism evidence="1 2">
    <name type="scientific">Zopfia rhizophila CBS 207.26</name>
    <dbReference type="NCBI Taxonomy" id="1314779"/>
    <lineage>
        <taxon>Eukaryota</taxon>
        <taxon>Fungi</taxon>
        <taxon>Dikarya</taxon>
        <taxon>Ascomycota</taxon>
        <taxon>Pezizomycotina</taxon>
        <taxon>Dothideomycetes</taxon>
        <taxon>Dothideomycetes incertae sedis</taxon>
        <taxon>Zopfiaceae</taxon>
        <taxon>Zopfia</taxon>
    </lineage>
</organism>
<accession>A0A6A6DCV0</accession>
<dbReference type="EMBL" id="ML994731">
    <property type="protein sequence ID" value="KAF2175466.1"/>
    <property type="molecule type" value="Genomic_DNA"/>
</dbReference>
<reference evidence="1" key="1">
    <citation type="journal article" date="2020" name="Stud. Mycol.">
        <title>101 Dothideomycetes genomes: a test case for predicting lifestyles and emergence of pathogens.</title>
        <authorList>
            <person name="Haridas S."/>
            <person name="Albert R."/>
            <person name="Binder M."/>
            <person name="Bloem J."/>
            <person name="Labutti K."/>
            <person name="Salamov A."/>
            <person name="Andreopoulos B."/>
            <person name="Baker S."/>
            <person name="Barry K."/>
            <person name="Bills G."/>
            <person name="Bluhm B."/>
            <person name="Cannon C."/>
            <person name="Castanera R."/>
            <person name="Culley D."/>
            <person name="Daum C."/>
            <person name="Ezra D."/>
            <person name="Gonzalez J."/>
            <person name="Henrissat B."/>
            <person name="Kuo A."/>
            <person name="Liang C."/>
            <person name="Lipzen A."/>
            <person name="Lutzoni F."/>
            <person name="Magnuson J."/>
            <person name="Mondo S."/>
            <person name="Nolan M."/>
            <person name="Ohm R."/>
            <person name="Pangilinan J."/>
            <person name="Park H.-J."/>
            <person name="Ramirez L."/>
            <person name="Alfaro M."/>
            <person name="Sun H."/>
            <person name="Tritt A."/>
            <person name="Yoshinaga Y."/>
            <person name="Zwiers L.-H."/>
            <person name="Turgeon B."/>
            <person name="Goodwin S."/>
            <person name="Spatafora J."/>
            <person name="Crous P."/>
            <person name="Grigoriev I."/>
        </authorList>
    </citation>
    <scope>NUCLEOTIDE SEQUENCE</scope>
    <source>
        <strain evidence="1">CBS 207.26</strain>
    </source>
</reference>